<evidence type="ECO:0000313" key="3">
    <source>
        <dbReference type="Proteomes" id="UP000199706"/>
    </source>
</evidence>
<name>A0A1G8KZJ3_9BURK</name>
<gene>
    <name evidence="2" type="ORF">SAMN05216466_12462</name>
</gene>
<organism evidence="2 3">
    <name type="scientific">Paraburkholderia phenazinium</name>
    <dbReference type="NCBI Taxonomy" id="60549"/>
    <lineage>
        <taxon>Bacteria</taxon>
        <taxon>Pseudomonadati</taxon>
        <taxon>Pseudomonadota</taxon>
        <taxon>Betaproteobacteria</taxon>
        <taxon>Burkholderiales</taxon>
        <taxon>Burkholderiaceae</taxon>
        <taxon>Paraburkholderia</taxon>
    </lineage>
</organism>
<keyword evidence="2" id="KW-0238">DNA-binding</keyword>
<dbReference type="EMBL" id="FNCJ01000024">
    <property type="protein sequence ID" value="SDI48945.1"/>
    <property type="molecule type" value="Genomic_DNA"/>
</dbReference>
<dbReference type="RefSeq" id="WP_090693688.1">
    <property type="nucleotide sequence ID" value="NZ_CADERL010000019.1"/>
</dbReference>
<dbReference type="Proteomes" id="UP000199706">
    <property type="component" value="Unassembled WGS sequence"/>
</dbReference>
<protein>
    <submittedName>
        <fullName evidence="2">DNA-binding protein H-NS</fullName>
    </submittedName>
</protein>
<sequence length="105" mass="12086">MMSYQQLLDQRAQLEADIAAARAAERRAAIAQIRRLMSEHHIASHEILPRRAARRARLLEGEVLYQDPVSGATWAGRGRPPRWLAGRERELYRVNLESQDSREGR</sequence>
<evidence type="ECO:0000259" key="1">
    <source>
        <dbReference type="Pfam" id="PF00816"/>
    </source>
</evidence>
<proteinExistence type="predicted"/>
<dbReference type="GO" id="GO:0003677">
    <property type="term" value="F:DNA binding"/>
    <property type="evidence" value="ECO:0007669"/>
    <property type="project" value="UniProtKB-KW"/>
</dbReference>
<dbReference type="Gene3D" id="4.10.430.30">
    <property type="match status" value="1"/>
</dbReference>
<reference evidence="2 3" key="1">
    <citation type="submission" date="2016-10" db="EMBL/GenBank/DDBJ databases">
        <authorList>
            <person name="de Groot N.N."/>
        </authorList>
    </citation>
    <scope>NUCLEOTIDE SEQUENCE [LARGE SCALE GENOMIC DNA]</scope>
    <source>
        <strain evidence="2 3">LMG 2247</strain>
    </source>
</reference>
<dbReference type="InterPro" id="IPR027444">
    <property type="entry name" value="H-NS_C_dom"/>
</dbReference>
<dbReference type="SUPFAM" id="SSF81273">
    <property type="entry name" value="H-NS histone-like proteins"/>
    <property type="match status" value="1"/>
</dbReference>
<evidence type="ECO:0000313" key="2">
    <source>
        <dbReference type="EMBL" id="SDI48945.1"/>
    </source>
</evidence>
<dbReference type="Pfam" id="PF00816">
    <property type="entry name" value="Histone_HNS"/>
    <property type="match status" value="1"/>
</dbReference>
<accession>A0A1G8KZJ3</accession>
<dbReference type="AlphaFoldDB" id="A0A1G8KZJ3"/>
<feature type="domain" description="DNA-binding protein H-NS-like C-terminal" evidence="1">
    <location>
        <begin position="65"/>
        <end position="90"/>
    </location>
</feature>
<dbReference type="OrthoDB" id="9115290at2"/>